<dbReference type="InterPro" id="IPR016047">
    <property type="entry name" value="M23ase_b-sheet_dom"/>
</dbReference>
<evidence type="ECO:0000259" key="10">
    <source>
        <dbReference type="PROSITE" id="PS51782"/>
    </source>
</evidence>
<protein>
    <submittedName>
        <fullName evidence="11">Murein DD-endopeptidase MepM</fullName>
    </submittedName>
</protein>
<evidence type="ECO:0000313" key="11">
    <source>
        <dbReference type="EMBL" id="QCI20457.1"/>
    </source>
</evidence>
<dbReference type="InterPro" id="IPR045834">
    <property type="entry name" value="Csd3_N2"/>
</dbReference>
<dbReference type="InterPro" id="IPR050570">
    <property type="entry name" value="Cell_wall_metabolism_enzyme"/>
</dbReference>
<keyword evidence="6" id="KW-0378">Hydrolase</keyword>
<name>A0A4D6XX21_9GAMM</name>
<dbReference type="AlphaFoldDB" id="A0A4D6XX21"/>
<comment type="cofactor">
    <cofactor evidence="1">
        <name>Zn(2+)</name>
        <dbReference type="ChEBI" id="CHEBI:29105"/>
    </cofactor>
</comment>
<dbReference type="PROSITE" id="PS51782">
    <property type="entry name" value="LYSM"/>
    <property type="match status" value="1"/>
</dbReference>
<evidence type="ECO:0000256" key="5">
    <source>
        <dbReference type="ARBA" id="ARBA00022723"/>
    </source>
</evidence>
<evidence type="ECO:0000256" key="3">
    <source>
        <dbReference type="ARBA" id="ARBA00006646"/>
    </source>
</evidence>
<evidence type="ECO:0000256" key="9">
    <source>
        <dbReference type="SAM" id="Phobius"/>
    </source>
</evidence>
<sequence>MQQIYKIFFLYFCRISFFYKIISILINSIIIFLLSGCSTLFPNQIKNSTIKSKYNIKEYLNEEVDNIKKYFHLIKKEDDISVLLSTSGVRLNDILKIKKIDFNLNNLQPGQKLFWTVNASGKLLKLTWKISAIQKNIYKSINNNFLISKKLSKNILIKKSILIKKKSNFFRSALELGLKKSEIQSVINALEWQVDFKNLNIGSNFNLVFLHNVLQNKNILLGVKLNNFKKKYYSIRAFNGKFYDIYGFNKEEYLINSSFLKKYRISSNFNLHRLNPVTHRVSRHLGVDLAMPQGTPILATINGIVIKARFNKIAGLYIALKNKNHYITKYMHLKTLLVKLGDNIKIGQKIALSGNTGRTTGPHLHYEVWINNHAINPIKLKSLFSNTLTKNEKKTYLEQSKKILKYLQ</sequence>
<feature type="transmembrane region" description="Helical" evidence="9">
    <location>
        <begin position="21"/>
        <end position="41"/>
    </location>
</feature>
<comment type="subcellular location">
    <subcellularLocation>
        <location evidence="2">Cell membrane</location>
        <topology evidence="2">Single-pass membrane protein</topology>
    </subcellularLocation>
</comment>
<dbReference type="GO" id="GO:0004222">
    <property type="term" value="F:metalloendopeptidase activity"/>
    <property type="evidence" value="ECO:0007669"/>
    <property type="project" value="TreeGrafter"/>
</dbReference>
<keyword evidence="7" id="KW-0862">Zinc</keyword>
<dbReference type="GO" id="GO:0046872">
    <property type="term" value="F:metal ion binding"/>
    <property type="evidence" value="ECO:0007669"/>
    <property type="project" value="UniProtKB-KW"/>
</dbReference>
<evidence type="ECO:0000256" key="8">
    <source>
        <dbReference type="ARBA" id="ARBA00023049"/>
    </source>
</evidence>
<dbReference type="InterPro" id="IPR018392">
    <property type="entry name" value="LysM"/>
</dbReference>
<accession>A0A4D6XX21</accession>
<gene>
    <name evidence="11" type="ORF">D9V67_01635</name>
</gene>
<reference evidence="11 12" key="1">
    <citation type="submission" date="2018-12" db="EMBL/GenBank/DDBJ databases">
        <authorList>
            <person name="Chong R.A."/>
        </authorList>
    </citation>
    <scope>NUCLEOTIDE SEQUENCE [LARGE SCALE GENOMIC DNA]</scope>
    <source>
        <strain evidence="11 12">Bca</strain>
    </source>
</reference>
<reference evidence="11 12" key="2">
    <citation type="submission" date="2019-05" db="EMBL/GenBank/DDBJ databases">
        <title>Genome evolution of the obligate endosymbiont Buchnera aphidicola.</title>
        <authorList>
            <person name="Moran N.A."/>
        </authorList>
    </citation>
    <scope>NUCLEOTIDE SEQUENCE [LARGE SCALE GENOMIC DNA]</scope>
    <source>
        <strain evidence="11 12">Bca</strain>
    </source>
</reference>
<dbReference type="RefSeq" id="WP_158359481.1">
    <property type="nucleotide sequence ID" value="NZ_CP034879.1"/>
</dbReference>
<dbReference type="OrthoDB" id="9805070at2"/>
<dbReference type="GO" id="GO:0006508">
    <property type="term" value="P:proteolysis"/>
    <property type="evidence" value="ECO:0007669"/>
    <property type="project" value="UniProtKB-KW"/>
</dbReference>
<keyword evidence="9" id="KW-0472">Membrane</keyword>
<dbReference type="SUPFAM" id="SSF51261">
    <property type="entry name" value="Duplicated hybrid motif"/>
    <property type="match status" value="1"/>
</dbReference>
<proteinExistence type="inferred from homology"/>
<organism evidence="11 12">
    <name type="scientific">Buchnera aphidicola</name>
    <name type="common">Brachycaudus cardui</name>
    <dbReference type="NCBI Taxonomy" id="557993"/>
    <lineage>
        <taxon>Bacteria</taxon>
        <taxon>Pseudomonadati</taxon>
        <taxon>Pseudomonadota</taxon>
        <taxon>Gammaproteobacteria</taxon>
        <taxon>Enterobacterales</taxon>
        <taxon>Erwiniaceae</taxon>
        <taxon>Buchnera</taxon>
    </lineage>
</organism>
<dbReference type="Gene3D" id="2.70.70.10">
    <property type="entry name" value="Glucose Permease (Domain IIA)"/>
    <property type="match status" value="1"/>
</dbReference>
<feature type="domain" description="LysM" evidence="10">
    <location>
        <begin position="70"/>
        <end position="115"/>
    </location>
</feature>
<evidence type="ECO:0000256" key="1">
    <source>
        <dbReference type="ARBA" id="ARBA00001947"/>
    </source>
</evidence>
<dbReference type="CDD" id="cd12797">
    <property type="entry name" value="M23_peptidase"/>
    <property type="match status" value="1"/>
</dbReference>
<dbReference type="PANTHER" id="PTHR21666">
    <property type="entry name" value="PEPTIDASE-RELATED"/>
    <property type="match status" value="1"/>
</dbReference>
<dbReference type="EMBL" id="CP034879">
    <property type="protein sequence ID" value="QCI20457.1"/>
    <property type="molecule type" value="Genomic_DNA"/>
</dbReference>
<evidence type="ECO:0000256" key="4">
    <source>
        <dbReference type="ARBA" id="ARBA00022670"/>
    </source>
</evidence>
<keyword evidence="9" id="KW-1133">Transmembrane helix</keyword>
<evidence type="ECO:0000256" key="6">
    <source>
        <dbReference type="ARBA" id="ARBA00022801"/>
    </source>
</evidence>
<keyword evidence="8" id="KW-0482">Metalloprotease</keyword>
<evidence type="ECO:0000256" key="7">
    <source>
        <dbReference type="ARBA" id="ARBA00022833"/>
    </source>
</evidence>
<dbReference type="GO" id="GO:0005886">
    <property type="term" value="C:plasma membrane"/>
    <property type="evidence" value="ECO:0007669"/>
    <property type="project" value="UniProtKB-SubCell"/>
</dbReference>
<dbReference type="Proteomes" id="UP000298594">
    <property type="component" value="Chromosome"/>
</dbReference>
<dbReference type="PANTHER" id="PTHR21666:SF292">
    <property type="entry name" value="MUREIN DD-ENDOPEPTIDASE MEPM"/>
    <property type="match status" value="1"/>
</dbReference>
<dbReference type="FunFam" id="2.70.70.10:FF:000002">
    <property type="entry name" value="Murein DD-endopeptidase MepM"/>
    <property type="match status" value="1"/>
</dbReference>
<dbReference type="InterPro" id="IPR011055">
    <property type="entry name" value="Dup_hybrid_motif"/>
</dbReference>
<dbReference type="Gene3D" id="3.10.450.350">
    <property type="match status" value="2"/>
</dbReference>
<keyword evidence="5" id="KW-0479">Metal-binding</keyword>
<comment type="similarity">
    <text evidence="3">Belongs to the peptidase M23B family.</text>
</comment>
<keyword evidence="4" id="KW-0645">Protease</keyword>
<evidence type="ECO:0000256" key="2">
    <source>
        <dbReference type="ARBA" id="ARBA00004162"/>
    </source>
</evidence>
<dbReference type="Pfam" id="PF01551">
    <property type="entry name" value="Peptidase_M23"/>
    <property type="match status" value="1"/>
</dbReference>
<evidence type="ECO:0000313" key="12">
    <source>
        <dbReference type="Proteomes" id="UP000298594"/>
    </source>
</evidence>
<dbReference type="Pfam" id="PF19425">
    <property type="entry name" value="Csd3_N2"/>
    <property type="match status" value="1"/>
</dbReference>
<keyword evidence="9" id="KW-0812">Transmembrane</keyword>